<sequence length="109" mass="12043">MKGDRNNPASRILRERALKILRDTRAGIDPHFLAAMKERFSAFVPDEMKPADMPLSAKSAAQPAPAVKPAPAVPPRKEAVPAGSEAVDREKVAQIVMEYMKNREDKGRH</sequence>
<evidence type="ECO:0000313" key="2">
    <source>
        <dbReference type="EMBL" id="PZO84229.1"/>
    </source>
</evidence>
<feature type="region of interest" description="Disordered" evidence="1">
    <location>
        <begin position="54"/>
        <end position="87"/>
    </location>
</feature>
<reference evidence="2 3" key="1">
    <citation type="submission" date="2017-08" db="EMBL/GenBank/DDBJ databases">
        <title>Infants hospitalized years apart are colonized by the same room-sourced microbial strains.</title>
        <authorList>
            <person name="Brooks B."/>
            <person name="Olm M.R."/>
            <person name="Firek B.A."/>
            <person name="Baker R."/>
            <person name="Thomas B.C."/>
            <person name="Morowitz M.J."/>
            <person name="Banfield J.F."/>
        </authorList>
    </citation>
    <scope>NUCLEOTIDE SEQUENCE [LARGE SCALE GENOMIC DNA]</scope>
    <source>
        <strain evidence="2">S2_018_000_R2_104</strain>
    </source>
</reference>
<evidence type="ECO:0000313" key="3">
    <source>
        <dbReference type="Proteomes" id="UP000249557"/>
    </source>
</evidence>
<protein>
    <submittedName>
        <fullName evidence="2">Uncharacterized protein</fullName>
    </submittedName>
</protein>
<gene>
    <name evidence="2" type="ORF">DI626_08455</name>
</gene>
<comment type="caution">
    <text evidence="2">The sequence shown here is derived from an EMBL/GenBank/DDBJ whole genome shotgun (WGS) entry which is preliminary data.</text>
</comment>
<dbReference type="Proteomes" id="UP000249557">
    <property type="component" value="Unassembled WGS sequence"/>
</dbReference>
<name>A0A2W4ZVC6_9BACT</name>
<organism evidence="2 3">
    <name type="scientific">Micavibrio aeruginosavorus</name>
    <dbReference type="NCBI Taxonomy" id="349221"/>
    <lineage>
        <taxon>Bacteria</taxon>
        <taxon>Pseudomonadati</taxon>
        <taxon>Bdellovibrionota</taxon>
        <taxon>Bdellovibrionia</taxon>
        <taxon>Bdellovibrionales</taxon>
        <taxon>Pseudobdellovibrionaceae</taxon>
        <taxon>Micavibrio</taxon>
    </lineage>
</organism>
<evidence type="ECO:0000256" key="1">
    <source>
        <dbReference type="SAM" id="MobiDB-lite"/>
    </source>
</evidence>
<accession>A0A2W4ZVC6</accession>
<dbReference type="EMBL" id="QFNK01000183">
    <property type="protein sequence ID" value="PZO84229.1"/>
    <property type="molecule type" value="Genomic_DNA"/>
</dbReference>
<dbReference type="AlphaFoldDB" id="A0A2W4ZVC6"/>
<proteinExistence type="predicted"/>